<keyword evidence="4" id="KW-1185">Reference proteome</keyword>
<accession>A0AAE0M7P3</accession>
<dbReference type="InterPro" id="IPR012337">
    <property type="entry name" value="RNaseH-like_sf"/>
</dbReference>
<comment type="caution">
    <text evidence="3">The sequence shown here is derived from an EMBL/GenBank/DDBJ whole genome shotgun (WGS) entry which is preliminary data.</text>
</comment>
<proteinExistence type="predicted"/>
<reference evidence="3" key="2">
    <citation type="submission" date="2023-06" db="EMBL/GenBank/DDBJ databases">
        <authorList>
            <consortium name="Lawrence Berkeley National Laboratory"/>
            <person name="Haridas S."/>
            <person name="Hensen N."/>
            <person name="Bonometti L."/>
            <person name="Westerberg I."/>
            <person name="Brannstrom I.O."/>
            <person name="Guillou S."/>
            <person name="Cros-Aarteil S."/>
            <person name="Calhoun S."/>
            <person name="Kuo A."/>
            <person name="Mondo S."/>
            <person name="Pangilinan J."/>
            <person name="Riley R."/>
            <person name="Labutti K."/>
            <person name="Andreopoulos B."/>
            <person name="Lipzen A."/>
            <person name="Chen C."/>
            <person name="Yanf M."/>
            <person name="Daum C."/>
            <person name="Ng V."/>
            <person name="Clum A."/>
            <person name="Steindorff A."/>
            <person name="Ohm R."/>
            <person name="Martin F."/>
            <person name="Silar P."/>
            <person name="Natvig D."/>
            <person name="Lalanne C."/>
            <person name="Gautier V."/>
            <person name="Ament-Velasquez S.L."/>
            <person name="Kruys A."/>
            <person name="Hutchinson M.I."/>
            <person name="Powell A.J."/>
            <person name="Barry K."/>
            <person name="Miller A.N."/>
            <person name="Grigoriev I.V."/>
            <person name="Debuchy R."/>
            <person name="Gladieux P."/>
            <person name="Thoren M.H."/>
            <person name="Johannesson H."/>
        </authorList>
    </citation>
    <scope>NUCLEOTIDE SEQUENCE</scope>
    <source>
        <strain evidence="3">CBS 118394</strain>
    </source>
</reference>
<evidence type="ECO:0000313" key="3">
    <source>
        <dbReference type="EMBL" id="KAK3322531.1"/>
    </source>
</evidence>
<dbReference type="InterPro" id="IPR036397">
    <property type="entry name" value="RNaseH_sf"/>
</dbReference>
<dbReference type="Pfam" id="PF21762">
    <property type="entry name" value="DEDDh_C"/>
    <property type="match status" value="1"/>
</dbReference>
<dbReference type="PANTHER" id="PTHR28083:SF1">
    <property type="entry name" value="GOOD FOR FULL DBP5 ACTIVITY PROTEIN 2"/>
    <property type="match status" value="1"/>
</dbReference>
<feature type="region of interest" description="Disordered" evidence="1">
    <location>
        <begin position="21"/>
        <end position="61"/>
    </location>
</feature>
<feature type="domain" description="Gfd2/YDR514C-like C-terminal" evidence="2">
    <location>
        <begin position="350"/>
        <end position="536"/>
    </location>
</feature>
<organism evidence="3 4">
    <name type="scientific">Apodospora peruviana</name>
    <dbReference type="NCBI Taxonomy" id="516989"/>
    <lineage>
        <taxon>Eukaryota</taxon>
        <taxon>Fungi</taxon>
        <taxon>Dikarya</taxon>
        <taxon>Ascomycota</taxon>
        <taxon>Pezizomycotina</taxon>
        <taxon>Sordariomycetes</taxon>
        <taxon>Sordariomycetidae</taxon>
        <taxon>Sordariales</taxon>
        <taxon>Lasiosphaeriaceae</taxon>
        <taxon>Apodospora</taxon>
    </lineage>
</organism>
<dbReference type="InterPro" id="IPR040151">
    <property type="entry name" value="Gfd2/YDR514C-like"/>
</dbReference>
<dbReference type="Proteomes" id="UP001283341">
    <property type="component" value="Unassembled WGS sequence"/>
</dbReference>
<dbReference type="InterPro" id="IPR048519">
    <property type="entry name" value="Gfd2/YDR514C-like_C"/>
</dbReference>
<reference evidence="3" key="1">
    <citation type="journal article" date="2023" name="Mol. Phylogenet. Evol.">
        <title>Genome-scale phylogeny and comparative genomics of the fungal order Sordariales.</title>
        <authorList>
            <person name="Hensen N."/>
            <person name="Bonometti L."/>
            <person name="Westerberg I."/>
            <person name="Brannstrom I.O."/>
            <person name="Guillou S."/>
            <person name="Cros-Aarteil S."/>
            <person name="Calhoun S."/>
            <person name="Haridas S."/>
            <person name="Kuo A."/>
            <person name="Mondo S."/>
            <person name="Pangilinan J."/>
            <person name="Riley R."/>
            <person name="LaButti K."/>
            <person name="Andreopoulos B."/>
            <person name="Lipzen A."/>
            <person name="Chen C."/>
            <person name="Yan M."/>
            <person name="Daum C."/>
            <person name="Ng V."/>
            <person name="Clum A."/>
            <person name="Steindorff A."/>
            <person name="Ohm R.A."/>
            <person name="Martin F."/>
            <person name="Silar P."/>
            <person name="Natvig D.O."/>
            <person name="Lalanne C."/>
            <person name="Gautier V."/>
            <person name="Ament-Velasquez S.L."/>
            <person name="Kruys A."/>
            <person name="Hutchinson M.I."/>
            <person name="Powell A.J."/>
            <person name="Barry K."/>
            <person name="Miller A.N."/>
            <person name="Grigoriev I.V."/>
            <person name="Debuchy R."/>
            <person name="Gladieux P."/>
            <person name="Hiltunen Thoren M."/>
            <person name="Johannesson H."/>
        </authorList>
    </citation>
    <scope>NUCLEOTIDE SEQUENCE</scope>
    <source>
        <strain evidence="3">CBS 118394</strain>
    </source>
</reference>
<evidence type="ECO:0000256" key="1">
    <source>
        <dbReference type="SAM" id="MobiDB-lite"/>
    </source>
</evidence>
<gene>
    <name evidence="3" type="ORF">B0H66DRAFT_207375</name>
</gene>
<dbReference type="EMBL" id="JAUEDM010000003">
    <property type="protein sequence ID" value="KAK3322531.1"/>
    <property type="molecule type" value="Genomic_DNA"/>
</dbReference>
<dbReference type="AlphaFoldDB" id="A0AAE0M7P3"/>
<dbReference type="PANTHER" id="PTHR28083">
    <property type="entry name" value="GOOD FOR FULL DBP5 ACTIVITY PROTEIN 2"/>
    <property type="match status" value="1"/>
</dbReference>
<dbReference type="GO" id="GO:0003676">
    <property type="term" value="F:nucleic acid binding"/>
    <property type="evidence" value="ECO:0007669"/>
    <property type="project" value="InterPro"/>
</dbReference>
<feature type="region of interest" description="Disordered" evidence="1">
    <location>
        <begin position="571"/>
        <end position="590"/>
    </location>
</feature>
<evidence type="ECO:0000313" key="4">
    <source>
        <dbReference type="Proteomes" id="UP001283341"/>
    </source>
</evidence>
<dbReference type="GO" id="GO:0005634">
    <property type="term" value="C:nucleus"/>
    <property type="evidence" value="ECO:0007669"/>
    <property type="project" value="TreeGrafter"/>
</dbReference>
<protein>
    <recommendedName>
        <fullName evidence="2">Gfd2/YDR514C-like C-terminal domain-containing protein</fullName>
    </recommendedName>
</protein>
<name>A0AAE0M7P3_9PEZI</name>
<evidence type="ECO:0000259" key="2">
    <source>
        <dbReference type="Pfam" id="PF21762"/>
    </source>
</evidence>
<sequence>MGDNDFLLRLQELTGQVEAWEGFDPSKWRDADDTEDEQTESSAAGETMNSNEAAAPDEDGFESDVSQDLILNVRHFSAEEILKTRGYKLSKARGVAADAPETPRTLQNLEKVKWKETGLKQGDISPNGLTFVPWRLVMEYPNMFIGKRNAERAVSLFTLAALHERNQVWDLFYIHQPPAAVKESKKGGPILFVLTNQFQHLLDIVNAILDIHLTIPPGNNADKFTMSFGLGNTPRPRFLGRSTSVDSFESLSKAIPAPHETDGLECATDIGKEQFLEMLAMVFHTQKKTQSDKNRHKRIQSHRLWGKSIKRVQRYLGLRQKSSDVTTLSAPQSLDLHSPIAFQFEDSVLFVAIDIEAYEFNQDLLTEIGIAVLDTNQTASVAPGEKGENWFPLIHARHLRVKENSWAVNSTHVRGCADYFDFGESEFIPKAKIISEIEAIMNRTVVDENGVAKKRPVVLVFHDTAADISYLVSLGYSIAEAENVVDIIDTQEMHQYALRDQNGRKLETVLHYLGLQYRYLHNAGNDAVYTMCAMLGLAIKARLASLRYAGGKKEKGHVSYADFVANEGWSSNGEDSDGGVAPLTQQKARW</sequence>
<dbReference type="SUPFAM" id="SSF53098">
    <property type="entry name" value="Ribonuclease H-like"/>
    <property type="match status" value="1"/>
</dbReference>
<dbReference type="Gene3D" id="3.30.420.10">
    <property type="entry name" value="Ribonuclease H-like superfamily/Ribonuclease H"/>
    <property type="match status" value="1"/>
</dbReference>
<feature type="compositionally biased region" description="Polar residues" evidence="1">
    <location>
        <begin position="40"/>
        <end position="52"/>
    </location>
</feature>